<dbReference type="SMART" id="SM00149">
    <property type="entry name" value="PLCYc"/>
    <property type="match status" value="1"/>
</dbReference>
<evidence type="ECO:0000259" key="10">
    <source>
        <dbReference type="PROSITE" id="PS50008"/>
    </source>
</evidence>
<dbReference type="Proteomes" id="UP001430356">
    <property type="component" value="Unassembled WGS sequence"/>
</dbReference>
<dbReference type="Pfam" id="PF00168">
    <property type="entry name" value="C2"/>
    <property type="match status" value="1"/>
</dbReference>
<dbReference type="InterPro" id="IPR001192">
    <property type="entry name" value="PI-PLC_fam"/>
</dbReference>
<dbReference type="PROSITE" id="PS50222">
    <property type="entry name" value="EF_HAND_2"/>
    <property type="match status" value="1"/>
</dbReference>
<evidence type="ECO:0000256" key="4">
    <source>
        <dbReference type="ARBA" id="ARBA00022963"/>
    </source>
</evidence>
<dbReference type="GO" id="GO:0016042">
    <property type="term" value="P:lipid catabolic process"/>
    <property type="evidence" value="ECO:0007669"/>
    <property type="project" value="UniProtKB-KW"/>
</dbReference>
<evidence type="ECO:0000256" key="1">
    <source>
        <dbReference type="ARBA" id="ARBA00012368"/>
    </source>
</evidence>
<dbReference type="InterPro" id="IPR001711">
    <property type="entry name" value="PLipase_C_Pinositol-sp_Y"/>
</dbReference>
<dbReference type="PANTHER" id="PTHR10336:SF36">
    <property type="entry name" value="1-PHOSPHATIDYLINOSITOL 4,5-BISPHOSPHATE PHOSPHODIESTERASE BETA-4"/>
    <property type="match status" value="1"/>
</dbReference>
<evidence type="ECO:0000313" key="13">
    <source>
        <dbReference type="Proteomes" id="UP001430356"/>
    </source>
</evidence>
<dbReference type="CDD" id="cd15898">
    <property type="entry name" value="EFh_PI-PLC"/>
    <property type="match status" value="1"/>
</dbReference>
<dbReference type="PROSITE" id="PS50007">
    <property type="entry name" value="PIPLC_X_DOMAIN"/>
    <property type="match status" value="1"/>
</dbReference>
<evidence type="ECO:0000256" key="6">
    <source>
        <dbReference type="ARBA" id="ARBA00023224"/>
    </source>
</evidence>
<evidence type="ECO:0000313" key="12">
    <source>
        <dbReference type="EMBL" id="KAK7194790.1"/>
    </source>
</evidence>
<comment type="catalytic activity">
    <reaction evidence="7">
        <text>a 1,2-diacyl-sn-glycero-3-phospho-(1D-myo-inositol-4,5-bisphosphate) + H2O = 1D-myo-inositol 1,4,5-trisphosphate + a 1,2-diacyl-sn-glycerol + H(+)</text>
        <dbReference type="Rhea" id="RHEA:33179"/>
        <dbReference type="ChEBI" id="CHEBI:15377"/>
        <dbReference type="ChEBI" id="CHEBI:15378"/>
        <dbReference type="ChEBI" id="CHEBI:17815"/>
        <dbReference type="ChEBI" id="CHEBI:58456"/>
        <dbReference type="ChEBI" id="CHEBI:203600"/>
        <dbReference type="EC" id="3.1.4.11"/>
    </reaction>
</comment>
<dbReference type="GO" id="GO:0048015">
    <property type="term" value="P:phosphatidylinositol-mediated signaling"/>
    <property type="evidence" value="ECO:0007669"/>
    <property type="project" value="TreeGrafter"/>
</dbReference>
<dbReference type="InterPro" id="IPR018247">
    <property type="entry name" value="EF_Hand_1_Ca_BS"/>
</dbReference>
<feature type="region of interest" description="Disordered" evidence="8">
    <location>
        <begin position="396"/>
        <end position="425"/>
    </location>
</feature>
<dbReference type="InterPro" id="IPR000008">
    <property type="entry name" value="C2_dom"/>
</dbReference>
<evidence type="ECO:0000259" key="9">
    <source>
        <dbReference type="PROSITE" id="PS50004"/>
    </source>
</evidence>
<dbReference type="CDD" id="cd00275">
    <property type="entry name" value="C2_PLC_like"/>
    <property type="match status" value="1"/>
</dbReference>
<keyword evidence="4 7" id="KW-0442">Lipid degradation</keyword>
<dbReference type="SMART" id="SM00239">
    <property type="entry name" value="C2"/>
    <property type="match status" value="1"/>
</dbReference>
<dbReference type="Pfam" id="PF00388">
    <property type="entry name" value="PI-PLC-X"/>
    <property type="match status" value="1"/>
</dbReference>
<dbReference type="SUPFAM" id="SSF47473">
    <property type="entry name" value="EF-hand"/>
    <property type="match status" value="1"/>
</dbReference>
<reference evidence="12 13" key="1">
    <citation type="journal article" date="2021" name="MBio">
        <title>A New Model Trypanosomatid, Novymonas esmeraldas: Genomic Perception of Its 'Candidatus Pandoraea novymonadis' Endosymbiont.</title>
        <authorList>
            <person name="Zakharova A."/>
            <person name="Saura A."/>
            <person name="Butenko A."/>
            <person name="Podesvova L."/>
            <person name="Warmusova S."/>
            <person name="Kostygov A.Y."/>
            <person name="Nenarokova A."/>
            <person name="Lukes J."/>
            <person name="Opperdoes F.R."/>
            <person name="Yurchenko V."/>
        </authorList>
    </citation>
    <scope>NUCLEOTIDE SEQUENCE [LARGE SCALE GENOMIC DNA]</scope>
    <source>
        <strain evidence="12 13">E262AT.01</strain>
    </source>
</reference>
<proteinExistence type="predicted"/>
<feature type="domain" description="PI-PLC Y-box" evidence="10">
    <location>
        <begin position="471"/>
        <end position="563"/>
    </location>
</feature>
<keyword evidence="3" id="KW-0106">Calcium</keyword>
<dbReference type="GO" id="GO:0051209">
    <property type="term" value="P:release of sequestered calcium ion into cytosol"/>
    <property type="evidence" value="ECO:0007669"/>
    <property type="project" value="TreeGrafter"/>
</dbReference>
<dbReference type="Pfam" id="PF00387">
    <property type="entry name" value="PI-PLC-Y"/>
    <property type="match status" value="1"/>
</dbReference>
<evidence type="ECO:0000256" key="5">
    <source>
        <dbReference type="ARBA" id="ARBA00023098"/>
    </source>
</evidence>
<dbReference type="GO" id="GO:0004435">
    <property type="term" value="F:phosphatidylinositol-4,5-bisphosphate phospholipase C activity"/>
    <property type="evidence" value="ECO:0007669"/>
    <property type="project" value="UniProtKB-EC"/>
</dbReference>
<dbReference type="PROSITE" id="PS50004">
    <property type="entry name" value="C2"/>
    <property type="match status" value="1"/>
</dbReference>
<keyword evidence="2 7" id="KW-0378">Hydrolase</keyword>
<dbReference type="PRINTS" id="PR00390">
    <property type="entry name" value="PHPHLIPASEC"/>
</dbReference>
<name>A0AAW0EM22_9TRYP</name>
<dbReference type="InterPro" id="IPR002048">
    <property type="entry name" value="EF_hand_dom"/>
</dbReference>
<dbReference type="InterPro" id="IPR011992">
    <property type="entry name" value="EF-hand-dom_pair"/>
</dbReference>
<dbReference type="SMART" id="SM00148">
    <property type="entry name" value="PLCXc"/>
    <property type="match status" value="1"/>
</dbReference>
<comment type="caution">
    <text evidence="12">The sequence shown here is derived from an EMBL/GenBank/DDBJ whole genome shotgun (WGS) entry which is preliminary data.</text>
</comment>
<dbReference type="CDD" id="cd08558">
    <property type="entry name" value="PI-PLCc_eukaryota"/>
    <property type="match status" value="1"/>
</dbReference>
<evidence type="ECO:0000256" key="8">
    <source>
        <dbReference type="SAM" id="MobiDB-lite"/>
    </source>
</evidence>
<accession>A0AAW0EM22</accession>
<evidence type="ECO:0000256" key="7">
    <source>
        <dbReference type="RuleBase" id="RU361133"/>
    </source>
</evidence>
<dbReference type="Gene3D" id="3.20.20.190">
    <property type="entry name" value="Phosphatidylinositol (PI) phosphodiesterase"/>
    <property type="match status" value="1"/>
</dbReference>
<dbReference type="InterPro" id="IPR017946">
    <property type="entry name" value="PLC-like_Pdiesterase_TIM-brl"/>
</dbReference>
<dbReference type="SUPFAM" id="SSF51695">
    <property type="entry name" value="PLC-like phosphodiesterases"/>
    <property type="match status" value="1"/>
</dbReference>
<dbReference type="EMBL" id="JAECZO010000042">
    <property type="protein sequence ID" value="KAK7194790.1"/>
    <property type="molecule type" value="Genomic_DNA"/>
</dbReference>
<protein>
    <recommendedName>
        <fullName evidence="1 7">Phosphoinositide phospholipase C</fullName>
        <ecNumber evidence="1 7">3.1.4.11</ecNumber>
    </recommendedName>
</protein>
<dbReference type="GO" id="GO:0005509">
    <property type="term" value="F:calcium ion binding"/>
    <property type="evidence" value="ECO:0007669"/>
    <property type="project" value="InterPro"/>
</dbReference>
<feature type="domain" description="C2" evidence="9">
    <location>
        <begin position="558"/>
        <end position="691"/>
    </location>
</feature>
<gene>
    <name evidence="12" type="ORF">NESM_000399400</name>
</gene>
<organism evidence="12 13">
    <name type="scientific">Novymonas esmeraldas</name>
    <dbReference type="NCBI Taxonomy" id="1808958"/>
    <lineage>
        <taxon>Eukaryota</taxon>
        <taxon>Discoba</taxon>
        <taxon>Euglenozoa</taxon>
        <taxon>Kinetoplastea</taxon>
        <taxon>Metakinetoplastina</taxon>
        <taxon>Trypanosomatida</taxon>
        <taxon>Trypanosomatidae</taxon>
        <taxon>Novymonas</taxon>
    </lineage>
</organism>
<dbReference type="Gene3D" id="1.10.238.10">
    <property type="entry name" value="EF-hand"/>
    <property type="match status" value="1"/>
</dbReference>
<dbReference type="PROSITE" id="PS50008">
    <property type="entry name" value="PIPLC_Y_DOMAIN"/>
    <property type="match status" value="1"/>
</dbReference>
<evidence type="ECO:0000256" key="2">
    <source>
        <dbReference type="ARBA" id="ARBA00022801"/>
    </source>
</evidence>
<dbReference type="InterPro" id="IPR035892">
    <property type="entry name" value="C2_domain_sf"/>
</dbReference>
<sequence>MGSCCTKPGGFDGRSAKYVPACTALTENYFSTRSPNENEAALFFAALRVALRGMLHCDVEEVDEFLIGSCNRSVSTSAALDAFLSKKRTSKVVPDATAAKIMQVWMTYDKDCSGDLSYSEMRRLVGGLNLSKEMTQEVLNPFKEDTHRTITFAQFSEVYSDAMSFKELGYVFRNVAGNKDTISLDEFEKFVRDVQGEDWDAETLHEKLTLVGCVDEDGITEKNFVSYLMSTCFDPAVDAKKAADVYQDMDQNICCYFINSSHNTYLTGDQLTSKSSAQMYKKALLDGCRCVELDCWNGPHGEPIVYHGHTRTSRIAFAECIKVIKEYAFTASPFPVILSLEVHTSVAQQDRMAEIMEATLGSLLFRPPWGPGEAPTFVFSPNNLKKRILVKTKRGDFPVNEPGVDKDEDESETDSTANASNADYQEVKEARKAAKKEVVKISEKLSAMVSIESSGYKGVKDLAYLKDKQPYHCSSYSEGKAKAIARENHAALVRINDTYLSRIFPAGSRVDSGNYNPHSYWESGCQVVALNWQSTTSYGWRLNHGFFLDNGRCGYLLKPDYLRPVTRPDTATTPEPSRSLTVELISGFSLPKPPNASKSDIADPFVTMFLEGPGVDSKPHSTHTIHNNGFHPVWRGTGQTERTWTVHRWATTTLVLQVYDRDKYSASELLAEAIIPLHVLHKGFRKVPVHDHAGYHIPGSSLICRIDYTAASAAE</sequence>
<keyword evidence="5 7" id="KW-0443">Lipid metabolism</keyword>
<dbReference type="SUPFAM" id="SSF49562">
    <property type="entry name" value="C2 domain (Calcium/lipid-binding domain, CaLB)"/>
    <property type="match status" value="1"/>
</dbReference>
<dbReference type="PROSITE" id="PS00018">
    <property type="entry name" value="EF_HAND_1"/>
    <property type="match status" value="1"/>
</dbReference>
<dbReference type="InterPro" id="IPR000909">
    <property type="entry name" value="PLipase_C_PInositol-sp_X_dom"/>
</dbReference>
<dbReference type="Gene3D" id="2.60.40.150">
    <property type="entry name" value="C2 domain"/>
    <property type="match status" value="1"/>
</dbReference>
<evidence type="ECO:0000256" key="3">
    <source>
        <dbReference type="ARBA" id="ARBA00022837"/>
    </source>
</evidence>
<feature type="domain" description="EF-hand" evidence="11">
    <location>
        <begin position="96"/>
        <end position="131"/>
    </location>
</feature>
<dbReference type="PANTHER" id="PTHR10336">
    <property type="entry name" value="PHOSPHOINOSITIDE-SPECIFIC PHOSPHOLIPASE C FAMILY PROTEIN"/>
    <property type="match status" value="1"/>
</dbReference>
<keyword evidence="13" id="KW-1185">Reference proteome</keyword>
<keyword evidence="6" id="KW-0807">Transducer</keyword>
<dbReference type="AlphaFoldDB" id="A0AAW0EM22"/>
<evidence type="ECO:0000259" key="11">
    <source>
        <dbReference type="PROSITE" id="PS50222"/>
    </source>
</evidence>
<dbReference type="EC" id="3.1.4.11" evidence="1 7"/>